<name>A0A8S9QE38_BRACR</name>
<feature type="region of interest" description="Disordered" evidence="1">
    <location>
        <begin position="85"/>
        <end position="108"/>
    </location>
</feature>
<proteinExistence type="predicted"/>
<evidence type="ECO:0000313" key="2">
    <source>
        <dbReference type="EMBL" id="KAF3537982.1"/>
    </source>
</evidence>
<dbReference type="Proteomes" id="UP000712600">
    <property type="component" value="Unassembled WGS sequence"/>
</dbReference>
<protein>
    <submittedName>
        <fullName evidence="2">Uncharacterized protein</fullName>
    </submittedName>
</protein>
<evidence type="ECO:0000256" key="1">
    <source>
        <dbReference type="SAM" id="MobiDB-lite"/>
    </source>
</evidence>
<comment type="caution">
    <text evidence="2">The sequence shown here is derived from an EMBL/GenBank/DDBJ whole genome shotgun (WGS) entry which is preliminary data.</text>
</comment>
<sequence length="238" mass="27549">MSIDRHCLLPIDRHWSRPCTEGDYSIGSWENDHHHECEPGVDEPHEGFTYEELLNVQRRDETEQYRAEATGEKHISATIPTEPTVRQSTETLRHRSTSVRNHHTLDPDGYARAIDGHALQVSREEIVDILQMANGADNLFAQQCTVPAHQQRVTKEFYDTAGGIDNHFKQKYRHPTRPLIDVDVHLSIDKRPEFGTRALDLFGTRKFYWEEKDEYGVYRDDRGYARDVDGHIINVSKG</sequence>
<dbReference type="EMBL" id="QGKX02001290">
    <property type="protein sequence ID" value="KAF3537982.1"/>
    <property type="molecule type" value="Genomic_DNA"/>
</dbReference>
<dbReference type="AlphaFoldDB" id="A0A8S9QE38"/>
<gene>
    <name evidence="2" type="ORF">F2Q69_00021424</name>
</gene>
<reference evidence="2" key="1">
    <citation type="submission" date="2019-12" db="EMBL/GenBank/DDBJ databases">
        <title>Genome sequencing and annotation of Brassica cretica.</title>
        <authorList>
            <person name="Studholme D.J."/>
            <person name="Sarris P."/>
        </authorList>
    </citation>
    <scope>NUCLEOTIDE SEQUENCE</scope>
    <source>
        <strain evidence="2">PFS-109/04</strain>
        <tissue evidence="2">Leaf</tissue>
    </source>
</reference>
<accession>A0A8S9QE38</accession>
<evidence type="ECO:0000313" key="3">
    <source>
        <dbReference type="Proteomes" id="UP000712600"/>
    </source>
</evidence>
<organism evidence="2 3">
    <name type="scientific">Brassica cretica</name>
    <name type="common">Mustard</name>
    <dbReference type="NCBI Taxonomy" id="69181"/>
    <lineage>
        <taxon>Eukaryota</taxon>
        <taxon>Viridiplantae</taxon>
        <taxon>Streptophyta</taxon>
        <taxon>Embryophyta</taxon>
        <taxon>Tracheophyta</taxon>
        <taxon>Spermatophyta</taxon>
        <taxon>Magnoliopsida</taxon>
        <taxon>eudicotyledons</taxon>
        <taxon>Gunneridae</taxon>
        <taxon>Pentapetalae</taxon>
        <taxon>rosids</taxon>
        <taxon>malvids</taxon>
        <taxon>Brassicales</taxon>
        <taxon>Brassicaceae</taxon>
        <taxon>Brassiceae</taxon>
        <taxon>Brassica</taxon>
    </lineage>
</organism>